<reference evidence="1" key="1">
    <citation type="submission" date="2004-05" db="EMBL/GenBank/DDBJ databases">
        <title>Multiple variants of the archaeal rudivirus SIRV1: evolution of a population of DNA virus species.</title>
        <authorList>
            <person name="Peng X."/>
            <person name="Phan H."/>
            <person name="Kessler A."/>
            <person name="Garrett R.A."/>
            <person name="Prangishvili D."/>
        </authorList>
    </citation>
    <scope>NUCLEOTIDE SEQUENCE</scope>
</reference>
<sequence>MSEDLLVEEINNISVLKCKICGKIIGVIEKKGISNYAKVLRNCKHFNWGYIDMKIMN</sequence>
<dbReference type="EMBL" id="AJ703803">
    <property type="protein sequence ID" value="CAG28279.1"/>
    <property type="molecule type" value="Genomic_DNA"/>
</dbReference>
<accession>Q5W354</accession>
<organism evidence="1">
    <name type="scientific">Sulfolobus islandicus rod-shaped virus 1</name>
    <name type="common">SIRV-1</name>
    <name type="synonym">Sulfolobus virus SIRV-1</name>
    <dbReference type="NCBI Taxonomy" id="157898"/>
    <lineage>
        <taxon>Viruses</taxon>
        <taxon>Adnaviria</taxon>
        <taxon>Zilligvirae</taxon>
        <taxon>Taleaviricota</taxon>
        <taxon>Tokiviricetes</taxon>
        <taxon>Ligamenvirales</taxon>
        <taxon>Rudiviridae</taxon>
        <taxon>Icerudivirus</taxon>
        <taxon>Icerudivirus kverkfjoellense</taxon>
        <taxon>Icerudivirus SIRV1</taxon>
    </lineage>
</organism>
<protein>
    <submittedName>
        <fullName evidence="1">Uncharacterized protein</fullName>
    </submittedName>
</protein>
<evidence type="ECO:0000313" key="1">
    <source>
        <dbReference type="EMBL" id="CAG28279.1"/>
    </source>
</evidence>
<name>Q5W354_SIRV1</name>
<organismHost>
    <name type="scientific">Saccharolobus islandicus</name>
    <name type="common">Sulfolobus islandicus</name>
    <dbReference type="NCBI Taxonomy" id="43080"/>
</organismHost>
<proteinExistence type="predicted"/>